<dbReference type="RefSeq" id="WP_253241889.1">
    <property type="nucleotide sequence ID" value="NZ_JAMYJR010000040.1"/>
</dbReference>
<comment type="caution">
    <text evidence="1">The sequence shown here is derived from an EMBL/GenBank/DDBJ whole genome shotgun (WGS) entry which is preliminary data.</text>
</comment>
<name>A0ABT1DYB0_9ACTN</name>
<protein>
    <submittedName>
        <fullName evidence="1">Uncharacterized protein</fullName>
    </submittedName>
</protein>
<gene>
    <name evidence="1" type="ORF">M1L60_35265</name>
</gene>
<reference evidence="1 2" key="1">
    <citation type="submission" date="2022-06" db="EMBL/GenBank/DDBJ databases">
        <title>New Species of the Genus Actinoplanes, ActinopZanes ferrugineus.</title>
        <authorList>
            <person name="Ding P."/>
        </authorList>
    </citation>
    <scope>NUCLEOTIDE SEQUENCE [LARGE SCALE GENOMIC DNA]</scope>
    <source>
        <strain evidence="1 2">TRM88003</strain>
    </source>
</reference>
<dbReference type="Proteomes" id="UP001523369">
    <property type="component" value="Unassembled WGS sequence"/>
</dbReference>
<organism evidence="1 2">
    <name type="scientific">Paractinoplanes aksuensis</name>
    <dbReference type="NCBI Taxonomy" id="2939490"/>
    <lineage>
        <taxon>Bacteria</taxon>
        <taxon>Bacillati</taxon>
        <taxon>Actinomycetota</taxon>
        <taxon>Actinomycetes</taxon>
        <taxon>Micromonosporales</taxon>
        <taxon>Micromonosporaceae</taxon>
        <taxon>Paractinoplanes</taxon>
    </lineage>
</organism>
<keyword evidence="2" id="KW-1185">Reference proteome</keyword>
<dbReference type="EMBL" id="JAMYJR010000040">
    <property type="protein sequence ID" value="MCO8275853.1"/>
    <property type="molecule type" value="Genomic_DNA"/>
</dbReference>
<accession>A0ABT1DYB0</accession>
<proteinExistence type="predicted"/>
<evidence type="ECO:0000313" key="2">
    <source>
        <dbReference type="Proteomes" id="UP001523369"/>
    </source>
</evidence>
<sequence>MLRMMGAMDSLVRATRAGATRAPATTLAAVSNLARALGVSLQVRLDDRPPAPATALPDSLVQFSRGARFRGEAARLPDDAARSRLLEAMAAMGSIGPRTPEEWDWHRMLDVFVLLTRAP</sequence>
<evidence type="ECO:0000313" key="1">
    <source>
        <dbReference type="EMBL" id="MCO8275853.1"/>
    </source>
</evidence>